<sequence length="40" mass="4694">MGTDTREKEAETWSEFIKEFLNDGGIIYKQRENNNQTSRG</sequence>
<accession>A0A376F0V7</accession>
<gene>
    <name evidence="1" type="ORF">NCTC12123_00105</name>
</gene>
<evidence type="ECO:0000313" key="2">
    <source>
        <dbReference type="Proteomes" id="UP000255163"/>
    </source>
</evidence>
<evidence type="ECO:0000313" key="1">
    <source>
        <dbReference type="EMBL" id="STD17583.1"/>
    </source>
</evidence>
<dbReference type="EMBL" id="UFYI01000005">
    <property type="protein sequence ID" value="STD17583.1"/>
    <property type="molecule type" value="Genomic_DNA"/>
</dbReference>
<organism evidence="1 2">
    <name type="scientific">Enterobacter asburiae</name>
    <dbReference type="NCBI Taxonomy" id="61645"/>
    <lineage>
        <taxon>Bacteria</taxon>
        <taxon>Pseudomonadati</taxon>
        <taxon>Pseudomonadota</taxon>
        <taxon>Gammaproteobacteria</taxon>
        <taxon>Enterobacterales</taxon>
        <taxon>Enterobacteriaceae</taxon>
        <taxon>Enterobacter</taxon>
        <taxon>Enterobacter cloacae complex</taxon>
    </lineage>
</organism>
<protein>
    <submittedName>
        <fullName evidence="1">Uncharacterized protein</fullName>
    </submittedName>
</protein>
<dbReference type="RefSeq" id="WP_262926459.1">
    <property type="nucleotide sequence ID" value="NZ_CP011864.1"/>
</dbReference>
<dbReference type="AlphaFoldDB" id="A0A376F0V7"/>
<reference evidence="1 2" key="1">
    <citation type="submission" date="2018-06" db="EMBL/GenBank/DDBJ databases">
        <authorList>
            <consortium name="Pathogen Informatics"/>
            <person name="Doyle S."/>
        </authorList>
    </citation>
    <scope>NUCLEOTIDE SEQUENCE [LARGE SCALE GENOMIC DNA]</scope>
    <source>
        <strain evidence="1 2">NCTC12123</strain>
    </source>
</reference>
<dbReference type="Proteomes" id="UP000255163">
    <property type="component" value="Unassembled WGS sequence"/>
</dbReference>
<name>A0A376F0V7_ENTAS</name>
<proteinExistence type="predicted"/>